<evidence type="ECO:0000256" key="7">
    <source>
        <dbReference type="ARBA" id="ARBA00022964"/>
    </source>
</evidence>
<sequence length="341" mass="38314">MNNPEGKAAGKAPSGARRHKLLRRLLPYLGFFILGRYLDLFLDLAKLPNPSNSHTSIVEVSKVEESDNASSTYYHDEDITRKMEVLGFSHRRVQQSDIDHIGSRILLSDVPALHPTESGSPDYRTIPFQVLSWYPRIVLFPNFLDHDKCDHVVEIGKSRLGPSGLVLRQGETEEGTRDIRTSSGTFLSRGQDPKGVLAEVEDRIAAWTSVPAGHGEPFNLLRYEQGQHYDSHYDVFDETYGPQPSQRLATVLVYLSDVEEGGETVFPLEGRGGLERLIGIDYKSCDLGFKYKPRKGDALLFYSLHPNGTIDRHSLHGGCPVVRGEKWVMTKWIRDKCFGSC</sequence>
<evidence type="ECO:0000256" key="4">
    <source>
        <dbReference type="ARBA" id="ARBA00012269"/>
    </source>
</evidence>
<organism evidence="17">
    <name type="scientific">Tetraselmis sp. GSL018</name>
    <dbReference type="NCBI Taxonomy" id="582737"/>
    <lineage>
        <taxon>Eukaryota</taxon>
        <taxon>Viridiplantae</taxon>
        <taxon>Chlorophyta</taxon>
        <taxon>core chlorophytes</taxon>
        <taxon>Chlorodendrophyceae</taxon>
        <taxon>Chlorodendrales</taxon>
        <taxon>Chlorodendraceae</taxon>
        <taxon>Tetraselmis</taxon>
    </lineage>
</organism>
<keyword evidence="12 15" id="KW-0472">Membrane</keyword>
<evidence type="ECO:0000259" key="16">
    <source>
        <dbReference type="PROSITE" id="PS51471"/>
    </source>
</evidence>
<dbReference type="InterPro" id="IPR044862">
    <property type="entry name" value="Pro_4_hyd_alph_FE2OG_OXY"/>
</dbReference>
<comment type="catalytic activity">
    <reaction evidence="14">
        <text>L-prolyl-[collagen] + 2-oxoglutarate + O2 = trans-4-hydroxy-L-prolyl-[collagen] + succinate + CO2</text>
        <dbReference type="Rhea" id="RHEA:18945"/>
        <dbReference type="Rhea" id="RHEA-COMP:11676"/>
        <dbReference type="Rhea" id="RHEA-COMP:11680"/>
        <dbReference type="ChEBI" id="CHEBI:15379"/>
        <dbReference type="ChEBI" id="CHEBI:16526"/>
        <dbReference type="ChEBI" id="CHEBI:16810"/>
        <dbReference type="ChEBI" id="CHEBI:30031"/>
        <dbReference type="ChEBI" id="CHEBI:50342"/>
        <dbReference type="ChEBI" id="CHEBI:61965"/>
        <dbReference type="EC" id="1.14.11.2"/>
    </reaction>
</comment>
<evidence type="ECO:0000313" key="17">
    <source>
        <dbReference type="EMBL" id="JAC69322.1"/>
    </source>
</evidence>
<name>A0A061R8P5_9CHLO</name>
<dbReference type="Gene3D" id="2.60.120.620">
    <property type="entry name" value="q2cbj1_9rhob like domain"/>
    <property type="match status" value="1"/>
</dbReference>
<evidence type="ECO:0000256" key="11">
    <source>
        <dbReference type="ARBA" id="ARBA00023004"/>
    </source>
</evidence>
<evidence type="ECO:0000256" key="3">
    <source>
        <dbReference type="ARBA" id="ARBA00006511"/>
    </source>
</evidence>
<dbReference type="SMART" id="SM00702">
    <property type="entry name" value="P4Hc"/>
    <property type="match status" value="1"/>
</dbReference>
<proteinExistence type="inferred from homology"/>
<dbReference type="PANTHER" id="PTHR10869:SF246">
    <property type="entry name" value="TRANSMEMBRANE PROLYL 4-HYDROXYLASE"/>
    <property type="match status" value="1"/>
</dbReference>
<protein>
    <recommendedName>
        <fullName evidence="4">procollagen-proline 4-dioxygenase</fullName>
        <ecNumber evidence="4">1.14.11.2</ecNumber>
    </recommendedName>
</protein>
<dbReference type="EMBL" id="GBEZ01016973">
    <property type="protein sequence ID" value="JAC69322.1"/>
    <property type="molecule type" value="Transcribed_RNA"/>
</dbReference>
<dbReference type="PANTHER" id="PTHR10869">
    <property type="entry name" value="PROLYL 4-HYDROXYLASE ALPHA SUBUNIT"/>
    <property type="match status" value="1"/>
</dbReference>
<dbReference type="InterPro" id="IPR006620">
    <property type="entry name" value="Pro_4_hyd_alph"/>
</dbReference>
<evidence type="ECO:0000256" key="9">
    <source>
        <dbReference type="ARBA" id="ARBA00022989"/>
    </source>
</evidence>
<feature type="transmembrane region" description="Helical" evidence="15">
    <location>
        <begin position="21"/>
        <end position="38"/>
    </location>
</feature>
<evidence type="ECO:0000256" key="2">
    <source>
        <dbReference type="ARBA" id="ARBA00004648"/>
    </source>
</evidence>
<keyword evidence="7" id="KW-0223">Dioxygenase</keyword>
<keyword evidence="11" id="KW-0408">Iron</keyword>
<dbReference type="Pfam" id="PF13640">
    <property type="entry name" value="2OG-FeII_Oxy_3"/>
    <property type="match status" value="1"/>
</dbReference>
<keyword evidence="10" id="KW-0560">Oxidoreductase</keyword>
<dbReference type="GO" id="GO:0031418">
    <property type="term" value="F:L-ascorbic acid binding"/>
    <property type="evidence" value="ECO:0007669"/>
    <property type="project" value="InterPro"/>
</dbReference>
<evidence type="ECO:0000256" key="13">
    <source>
        <dbReference type="ARBA" id="ARBA00023180"/>
    </source>
</evidence>
<accession>A0A061R8P5</accession>
<dbReference type="InterPro" id="IPR045054">
    <property type="entry name" value="P4HA-like"/>
</dbReference>
<dbReference type="EC" id="1.14.11.2" evidence="4"/>
<evidence type="ECO:0000256" key="14">
    <source>
        <dbReference type="ARBA" id="ARBA00049169"/>
    </source>
</evidence>
<gene>
    <name evidence="17" type="ORF">TSPGSL018_6657</name>
</gene>
<evidence type="ECO:0000256" key="6">
    <source>
        <dbReference type="ARBA" id="ARBA00022723"/>
    </source>
</evidence>
<keyword evidence="9 15" id="KW-1133">Transmembrane helix</keyword>
<evidence type="ECO:0000256" key="12">
    <source>
        <dbReference type="ARBA" id="ARBA00023136"/>
    </source>
</evidence>
<evidence type="ECO:0000256" key="10">
    <source>
        <dbReference type="ARBA" id="ARBA00023002"/>
    </source>
</evidence>
<keyword evidence="13" id="KW-0325">Glycoprotein</keyword>
<dbReference type="GO" id="GO:0005506">
    <property type="term" value="F:iron ion binding"/>
    <property type="evidence" value="ECO:0007669"/>
    <property type="project" value="InterPro"/>
</dbReference>
<reference evidence="17" key="1">
    <citation type="submission" date="2014-05" db="EMBL/GenBank/DDBJ databases">
        <title>The transcriptome of the halophilic microalga Tetraselmis sp. GSL018 isolated from the Great Salt Lake, Utah.</title>
        <authorList>
            <person name="Jinkerson R.E."/>
            <person name="D'Adamo S."/>
            <person name="Posewitz M.C."/>
        </authorList>
    </citation>
    <scope>NUCLEOTIDE SEQUENCE</scope>
    <source>
        <strain evidence="17">GSL018</strain>
    </source>
</reference>
<dbReference type="AlphaFoldDB" id="A0A061R8P5"/>
<dbReference type="FunFam" id="2.60.120.620:FF:000002">
    <property type="entry name" value="Prolyl 4-hydroxylase 4"/>
    <property type="match status" value="1"/>
</dbReference>
<dbReference type="InterPro" id="IPR005123">
    <property type="entry name" value="Oxoglu/Fe-dep_dioxygenase_dom"/>
</dbReference>
<dbReference type="GO" id="GO:0005789">
    <property type="term" value="C:endoplasmic reticulum membrane"/>
    <property type="evidence" value="ECO:0007669"/>
    <property type="project" value="UniProtKB-SubCell"/>
</dbReference>
<feature type="domain" description="Fe2OG dioxygenase" evidence="16">
    <location>
        <begin position="213"/>
        <end position="335"/>
    </location>
</feature>
<comment type="similarity">
    <text evidence="3">Belongs to the P4HA family.</text>
</comment>
<comment type="cofactor">
    <cofactor evidence="1">
        <name>L-ascorbate</name>
        <dbReference type="ChEBI" id="CHEBI:38290"/>
    </cofactor>
</comment>
<comment type="subcellular location">
    <subcellularLocation>
        <location evidence="2">Endoplasmic reticulum membrane</location>
        <topology evidence="2">Single-pass type II membrane protein</topology>
    </subcellularLocation>
</comment>
<evidence type="ECO:0000256" key="15">
    <source>
        <dbReference type="SAM" id="Phobius"/>
    </source>
</evidence>
<evidence type="ECO:0000256" key="1">
    <source>
        <dbReference type="ARBA" id="ARBA00001961"/>
    </source>
</evidence>
<keyword evidence="8" id="KW-0735">Signal-anchor</keyword>
<keyword evidence="5 15" id="KW-0812">Transmembrane</keyword>
<dbReference type="GO" id="GO:0004656">
    <property type="term" value="F:procollagen-proline 4-dioxygenase activity"/>
    <property type="evidence" value="ECO:0007669"/>
    <property type="project" value="UniProtKB-EC"/>
</dbReference>
<evidence type="ECO:0000256" key="8">
    <source>
        <dbReference type="ARBA" id="ARBA00022968"/>
    </source>
</evidence>
<keyword evidence="6" id="KW-0479">Metal-binding</keyword>
<dbReference type="PROSITE" id="PS51471">
    <property type="entry name" value="FE2OG_OXY"/>
    <property type="match status" value="1"/>
</dbReference>
<evidence type="ECO:0000256" key="5">
    <source>
        <dbReference type="ARBA" id="ARBA00022692"/>
    </source>
</evidence>